<keyword evidence="3" id="KW-1185">Reference proteome</keyword>
<gene>
    <name evidence="2" type="ORF">SAMN05216313_115101</name>
</gene>
<dbReference type="InterPro" id="IPR010699">
    <property type="entry name" value="DUF1275"/>
</dbReference>
<dbReference type="Proteomes" id="UP000198508">
    <property type="component" value="Unassembled WGS sequence"/>
</dbReference>
<dbReference type="EMBL" id="FOIM01000015">
    <property type="protein sequence ID" value="SET81806.1"/>
    <property type="molecule type" value="Genomic_DNA"/>
</dbReference>
<keyword evidence="1" id="KW-0812">Transmembrane</keyword>
<feature type="transmembrane region" description="Helical" evidence="1">
    <location>
        <begin position="89"/>
        <end position="106"/>
    </location>
</feature>
<reference evidence="3" key="1">
    <citation type="submission" date="2016-10" db="EMBL/GenBank/DDBJ databases">
        <authorList>
            <person name="Varghese N."/>
            <person name="Submissions S."/>
        </authorList>
    </citation>
    <scope>NUCLEOTIDE SEQUENCE [LARGE SCALE GENOMIC DNA]</scope>
    <source>
        <strain evidence="3">NLAE-zl-G277</strain>
    </source>
</reference>
<dbReference type="PANTHER" id="PTHR37314">
    <property type="entry name" value="SLR0142 PROTEIN"/>
    <property type="match status" value="1"/>
</dbReference>
<sequence>MREDQAERWLHYIMSLTGGFLGGYAILNRSGLLGAAQTSNMINTVLNLAGGSFSGLAIRLGALVLYVSGIVATVLIPRCTRWNLKNVSLALDVAAVLVLGFLPQGMDNMLALYPLFFAMSVQWCTFQGCGGYASATVFSTNNLRQFATAVTAFYFGREEKMREKIKFYGATLTAFHLGVAASWPCCNLAGVKSAWICLAPLAAAGYLAAAGRREESVKICECRGEGGNVRGLAG</sequence>
<protein>
    <submittedName>
        <fullName evidence="2">Uncharacterized membrane protein YoaK, UPF0700 family</fullName>
    </submittedName>
</protein>
<accession>A0A1I0HD92</accession>
<feature type="transmembrane region" description="Helical" evidence="1">
    <location>
        <begin position="56"/>
        <end position="77"/>
    </location>
</feature>
<feature type="transmembrane region" description="Helical" evidence="1">
    <location>
        <begin position="112"/>
        <end position="135"/>
    </location>
</feature>
<evidence type="ECO:0000256" key="1">
    <source>
        <dbReference type="SAM" id="Phobius"/>
    </source>
</evidence>
<evidence type="ECO:0000313" key="2">
    <source>
        <dbReference type="EMBL" id="SET81806.1"/>
    </source>
</evidence>
<keyword evidence="1" id="KW-0472">Membrane</keyword>
<dbReference type="Pfam" id="PF06912">
    <property type="entry name" value="DUF1275"/>
    <property type="match status" value="1"/>
</dbReference>
<evidence type="ECO:0000313" key="3">
    <source>
        <dbReference type="Proteomes" id="UP000198508"/>
    </source>
</evidence>
<dbReference type="PANTHER" id="PTHR37314:SF4">
    <property type="entry name" value="UPF0700 TRANSMEMBRANE PROTEIN YOAK"/>
    <property type="match status" value="1"/>
</dbReference>
<name>A0A1I0HD92_9FIRM</name>
<feature type="transmembrane region" description="Helical" evidence="1">
    <location>
        <begin position="9"/>
        <end position="27"/>
    </location>
</feature>
<dbReference type="RefSeq" id="WP_092365299.1">
    <property type="nucleotide sequence ID" value="NZ_FOIM01000015.1"/>
</dbReference>
<proteinExistence type="predicted"/>
<organism evidence="2 3">
    <name type="scientific">Enterocloster lavalensis</name>
    <dbReference type="NCBI Taxonomy" id="460384"/>
    <lineage>
        <taxon>Bacteria</taxon>
        <taxon>Bacillati</taxon>
        <taxon>Bacillota</taxon>
        <taxon>Clostridia</taxon>
        <taxon>Lachnospirales</taxon>
        <taxon>Lachnospiraceae</taxon>
        <taxon>Enterocloster</taxon>
    </lineage>
</organism>
<dbReference type="AlphaFoldDB" id="A0A1I0HD92"/>
<keyword evidence="1" id="KW-1133">Transmembrane helix</keyword>